<evidence type="ECO:0000313" key="2">
    <source>
        <dbReference type="EMBL" id="PIL26909.1"/>
    </source>
</evidence>
<protein>
    <submittedName>
        <fullName evidence="2">Uncharacterized protein</fullName>
    </submittedName>
</protein>
<name>A0A2G8RZG2_9APHY</name>
<dbReference type="Proteomes" id="UP000230002">
    <property type="component" value="Unassembled WGS sequence"/>
</dbReference>
<dbReference type="OrthoDB" id="2758618at2759"/>
<organism evidence="2 3">
    <name type="scientific">Ganoderma sinense ZZ0214-1</name>
    <dbReference type="NCBI Taxonomy" id="1077348"/>
    <lineage>
        <taxon>Eukaryota</taxon>
        <taxon>Fungi</taxon>
        <taxon>Dikarya</taxon>
        <taxon>Basidiomycota</taxon>
        <taxon>Agaricomycotina</taxon>
        <taxon>Agaricomycetes</taxon>
        <taxon>Polyporales</taxon>
        <taxon>Polyporaceae</taxon>
        <taxon>Ganoderma</taxon>
    </lineage>
</organism>
<dbReference type="AlphaFoldDB" id="A0A2G8RZG2"/>
<gene>
    <name evidence="2" type="ORF">GSI_10047</name>
</gene>
<accession>A0A2G8RZG2</accession>
<feature type="compositionally biased region" description="Acidic residues" evidence="1">
    <location>
        <begin position="77"/>
        <end position="90"/>
    </location>
</feature>
<feature type="region of interest" description="Disordered" evidence="1">
    <location>
        <begin position="127"/>
        <end position="345"/>
    </location>
</feature>
<feature type="compositionally biased region" description="Polar residues" evidence="1">
    <location>
        <begin position="327"/>
        <end position="337"/>
    </location>
</feature>
<feature type="compositionally biased region" description="Low complexity" evidence="1">
    <location>
        <begin position="127"/>
        <end position="147"/>
    </location>
</feature>
<comment type="caution">
    <text evidence="2">The sequence shown here is derived from an EMBL/GenBank/DDBJ whole genome shotgun (WGS) entry which is preliminary data.</text>
</comment>
<proteinExistence type="predicted"/>
<reference evidence="2 3" key="1">
    <citation type="journal article" date="2015" name="Sci. Rep.">
        <title>Chromosome-level genome map provides insights into diverse defense mechanisms in the medicinal fungus Ganoderma sinense.</title>
        <authorList>
            <person name="Zhu Y."/>
            <person name="Xu J."/>
            <person name="Sun C."/>
            <person name="Zhou S."/>
            <person name="Xu H."/>
            <person name="Nelson D.R."/>
            <person name="Qian J."/>
            <person name="Song J."/>
            <person name="Luo H."/>
            <person name="Xiang L."/>
            <person name="Li Y."/>
            <person name="Xu Z."/>
            <person name="Ji A."/>
            <person name="Wang L."/>
            <person name="Lu S."/>
            <person name="Hayward A."/>
            <person name="Sun W."/>
            <person name="Li X."/>
            <person name="Schwartz D.C."/>
            <person name="Wang Y."/>
            <person name="Chen S."/>
        </authorList>
    </citation>
    <scope>NUCLEOTIDE SEQUENCE [LARGE SCALE GENOMIC DNA]</scope>
    <source>
        <strain evidence="2 3">ZZ0214-1</strain>
    </source>
</reference>
<evidence type="ECO:0000256" key="1">
    <source>
        <dbReference type="SAM" id="MobiDB-lite"/>
    </source>
</evidence>
<dbReference type="STRING" id="1077348.A0A2G8RZG2"/>
<feature type="region of interest" description="Disordered" evidence="1">
    <location>
        <begin position="1"/>
        <end position="32"/>
    </location>
</feature>
<feature type="compositionally biased region" description="Polar residues" evidence="1">
    <location>
        <begin position="224"/>
        <end position="245"/>
    </location>
</feature>
<keyword evidence="3" id="KW-1185">Reference proteome</keyword>
<evidence type="ECO:0000313" key="3">
    <source>
        <dbReference type="Proteomes" id="UP000230002"/>
    </source>
</evidence>
<dbReference type="EMBL" id="AYKW01000034">
    <property type="protein sequence ID" value="PIL26909.1"/>
    <property type="molecule type" value="Genomic_DNA"/>
</dbReference>
<sequence length="502" mass="54823">MPPRYTFDGFGGQSGRVTPGLRGERDHRSKTPTYQHTKAILRAECERVPSSAVLQNTTINRALDPVFEEGALYSESEITESEITDDDPDDEHGTTTHMSPARPVLRKRQAHREEIVDVPHILQASVRPAPASVRSSPAPASASLASRTRGRAASYNADDHSEYASMEGISTRSRPSFTAHNQLPTVQENEPLLDAPANLYVPSAPLPPKIPSRRRYGMPEELTGVSSHSTEGPSRSRTPSVTTLGSRAPSVAPSASRAPSIAPSASRAPSIAPSASRAPSIAPSASRAPSIAPSASRAPSGNPFVSRAHSVAPSSSSARSEVLPPKSASSIRSQSQGMSMSPHPSMFSSAITPAELAATYVRFTHRRALPKKGARLEDGTENDNASQPAERIVTAWFESRSDALLECPPDLRLHPELHYGDIFYHRTATRYQLWCWTLGSNNEEFWDEAYWGYERSGLFLTLTGILQRPSWVSQRRLATREREIEMSVADSLPQDEQMKMEE</sequence>
<feature type="compositionally biased region" description="Low complexity" evidence="1">
    <location>
        <begin position="246"/>
        <end position="325"/>
    </location>
</feature>
<feature type="compositionally biased region" description="Polar residues" evidence="1">
    <location>
        <begin position="168"/>
        <end position="188"/>
    </location>
</feature>
<feature type="region of interest" description="Disordered" evidence="1">
    <location>
        <begin position="74"/>
        <end position="104"/>
    </location>
</feature>